<dbReference type="EMBL" id="JBHSWU010000519">
    <property type="protein sequence ID" value="MFC6725424.1"/>
    <property type="molecule type" value="Genomic_DNA"/>
</dbReference>
<accession>A0ABD5S164</accession>
<gene>
    <name evidence="1" type="ORF">ACFQE1_13800</name>
</gene>
<protein>
    <recommendedName>
        <fullName evidence="3">Flavodoxin-like domain-containing protein</fullName>
    </recommendedName>
</protein>
<comment type="caution">
    <text evidence="1">The sequence shown here is derived from an EMBL/GenBank/DDBJ whole genome shotgun (WGS) entry which is preliminary data.</text>
</comment>
<keyword evidence="2" id="KW-1185">Reference proteome</keyword>
<sequence>MRRTLVAYATTEGQTEKVATRVADALRDRTHDVTLAKLGDGDGNGTDPAAFDADVRSFYDALGFEVVDVSDLEGDGRLWGVLRSDRAAEPRSDDPDLR</sequence>
<reference evidence="1 2" key="1">
    <citation type="journal article" date="2019" name="Int. J. Syst. Evol. Microbiol.">
        <title>The Global Catalogue of Microorganisms (GCM) 10K type strain sequencing project: providing services to taxonomists for standard genome sequencing and annotation.</title>
        <authorList>
            <consortium name="The Broad Institute Genomics Platform"/>
            <consortium name="The Broad Institute Genome Sequencing Center for Infectious Disease"/>
            <person name="Wu L."/>
            <person name="Ma J."/>
        </authorList>
    </citation>
    <scope>NUCLEOTIDE SEQUENCE [LARGE SCALE GENOMIC DNA]</scope>
    <source>
        <strain evidence="1 2">NBRC 111368</strain>
    </source>
</reference>
<dbReference type="SUPFAM" id="SSF52218">
    <property type="entry name" value="Flavoproteins"/>
    <property type="match status" value="1"/>
</dbReference>
<dbReference type="Proteomes" id="UP001596328">
    <property type="component" value="Unassembled WGS sequence"/>
</dbReference>
<dbReference type="AlphaFoldDB" id="A0ABD5S164"/>
<evidence type="ECO:0008006" key="3">
    <source>
        <dbReference type="Google" id="ProtNLM"/>
    </source>
</evidence>
<dbReference type="Gene3D" id="3.40.50.360">
    <property type="match status" value="1"/>
</dbReference>
<organism evidence="1 2">
    <name type="scientific">Halobium palmae</name>
    <dbReference type="NCBI Taxonomy" id="1776492"/>
    <lineage>
        <taxon>Archaea</taxon>
        <taxon>Methanobacteriati</taxon>
        <taxon>Methanobacteriota</taxon>
        <taxon>Stenosarchaea group</taxon>
        <taxon>Halobacteria</taxon>
        <taxon>Halobacteriales</taxon>
        <taxon>Haloferacaceae</taxon>
        <taxon>Halobium</taxon>
    </lineage>
</organism>
<evidence type="ECO:0000313" key="2">
    <source>
        <dbReference type="Proteomes" id="UP001596328"/>
    </source>
</evidence>
<proteinExistence type="predicted"/>
<dbReference type="InterPro" id="IPR029039">
    <property type="entry name" value="Flavoprotein-like_sf"/>
</dbReference>
<evidence type="ECO:0000313" key="1">
    <source>
        <dbReference type="EMBL" id="MFC6725424.1"/>
    </source>
</evidence>
<name>A0ABD5S164_9EURY</name>